<dbReference type="GO" id="GO:0005737">
    <property type="term" value="C:cytoplasm"/>
    <property type="evidence" value="ECO:0007669"/>
    <property type="project" value="UniProtKB-SubCell"/>
</dbReference>
<feature type="domain" description="MI" evidence="8">
    <location>
        <begin position="426"/>
        <end position="547"/>
    </location>
</feature>
<dbReference type="InterPro" id="IPR039778">
    <property type="entry name" value="PDCD4"/>
</dbReference>
<dbReference type="PANTHER" id="PTHR12626:SF0">
    <property type="entry name" value="PROGRAMMED CELL DEATH PROTEIN 4"/>
    <property type="match status" value="1"/>
</dbReference>
<dbReference type="FunFam" id="1.25.40.180:FF:000009">
    <property type="entry name" value="programmed cell death protein 4"/>
    <property type="match status" value="2"/>
</dbReference>
<reference evidence="9 10" key="1">
    <citation type="submission" date="2024-04" db="EMBL/GenBank/DDBJ databases">
        <authorList>
            <person name="Fracassetti M."/>
        </authorList>
    </citation>
    <scope>NUCLEOTIDE SEQUENCE [LARGE SCALE GENOMIC DNA]</scope>
</reference>
<dbReference type="SMART" id="SM00544">
    <property type="entry name" value="MA3"/>
    <property type="match status" value="4"/>
</dbReference>
<evidence type="ECO:0000256" key="5">
    <source>
        <dbReference type="ARBA" id="ARBA00022845"/>
    </source>
</evidence>
<gene>
    <name evidence="9" type="ORF">LTRI10_LOCUS31312</name>
</gene>
<sequence>MASNEGFLTDEQREVLKLACQNADNLASPPKSLSSSPKSPSGLRPEHFVRVPGAGKASTGGAGGRHVKRSHSGKYGRAKKDGAGGKGTWGKLLDTEGDIHIDRNDPNYDSGEEPYKLVGATLSDPLDDYKKAVASIVEEYFSTGDVEVAASDLRELGASQYHPYFIKRLISMAMDRHDKEKEMASVLLSSLYADVITPAQIRDGFVILLESTDDLAVDILDAVDVLALFVARAVVDEILPPAFLPRAKKTIPEASKGFQVLLTAEKSYLSAPHHAELVENRWGGSTRNTVEEVKKKIASLLREYVESGHAVEACRSIRELGVTFFHHEVVKRALVLAMEIQTAEPLISKLLKEASEEGLISPSQMTKGFARLAESLDDLALDIPSARPLFQSIVSKAISEGWLDASFSNTSGEDGQPQAEDAKLKRYKEEVVSVIHEYFDSDDIPELIRSLVDLGLPEYNPIFLKRLITLAMDRKNREKEMASVLLSALHIEIFSTEDIVDGFVMLLESAEDTALDILDASNELALFLARAVIDDVLVPLNLEEIGGQLPPNSSGSETVKMARSLITARHAGERLLRCWGGGTGWAVEDAKDKITKLLEEYDSSGGVGEACQCIRDLGMPFFNHEVVKKALIMAMEKKNDRMLDLLQECFNEGLITTNQMTKGFTRIKEGLDDLALDIPNAEEKYAFYVEYAQKKGWLQASF</sequence>
<dbReference type="GO" id="GO:0045892">
    <property type="term" value="P:negative regulation of DNA-templated transcription"/>
    <property type="evidence" value="ECO:0007669"/>
    <property type="project" value="InterPro"/>
</dbReference>
<feature type="compositionally biased region" description="Basic residues" evidence="7">
    <location>
        <begin position="65"/>
        <end position="77"/>
    </location>
</feature>
<keyword evidence="10" id="KW-1185">Reference proteome</keyword>
<protein>
    <recommendedName>
        <fullName evidence="8">MI domain-containing protein</fullName>
    </recommendedName>
</protein>
<keyword evidence="3" id="KW-0963">Cytoplasm</keyword>
<dbReference type="SUPFAM" id="SSF48371">
    <property type="entry name" value="ARM repeat"/>
    <property type="match status" value="4"/>
</dbReference>
<accession>A0AAV2EXR2</accession>
<evidence type="ECO:0000256" key="7">
    <source>
        <dbReference type="SAM" id="MobiDB-lite"/>
    </source>
</evidence>
<dbReference type="GO" id="GO:0006417">
    <property type="term" value="P:regulation of translation"/>
    <property type="evidence" value="ECO:0007669"/>
    <property type="project" value="UniProtKB-KW"/>
</dbReference>
<dbReference type="AlphaFoldDB" id="A0AAV2EXR2"/>
<evidence type="ECO:0000259" key="8">
    <source>
        <dbReference type="PROSITE" id="PS51366"/>
    </source>
</evidence>
<evidence type="ECO:0000256" key="3">
    <source>
        <dbReference type="ARBA" id="ARBA00022490"/>
    </source>
</evidence>
<dbReference type="Gene3D" id="1.25.40.180">
    <property type="match status" value="4"/>
</dbReference>
<dbReference type="Pfam" id="PF02847">
    <property type="entry name" value="MA3"/>
    <property type="match status" value="4"/>
</dbReference>
<feature type="domain" description="MI" evidence="8">
    <location>
        <begin position="292"/>
        <end position="413"/>
    </location>
</feature>
<comment type="subcellular location">
    <subcellularLocation>
        <location evidence="1">Cytoplasm</location>
    </subcellularLocation>
</comment>
<feature type="region of interest" description="Disordered" evidence="7">
    <location>
        <begin position="19"/>
        <end position="89"/>
    </location>
</feature>
<dbReference type="PANTHER" id="PTHR12626">
    <property type="entry name" value="PROGRAMMED CELL DEATH 4"/>
    <property type="match status" value="1"/>
</dbReference>
<name>A0AAV2EXR2_9ROSI</name>
<evidence type="ECO:0000313" key="10">
    <source>
        <dbReference type="Proteomes" id="UP001497516"/>
    </source>
</evidence>
<evidence type="ECO:0000256" key="1">
    <source>
        <dbReference type="ARBA" id="ARBA00004496"/>
    </source>
</evidence>
<dbReference type="Proteomes" id="UP001497516">
    <property type="component" value="Chromosome 5"/>
</dbReference>
<evidence type="ECO:0000256" key="2">
    <source>
        <dbReference type="ARBA" id="ARBA00005497"/>
    </source>
</evidence>
<keyword evidence="4" id="KW-0677">Repeat</keyword>
<dbReference type="PROSITE" id="PS51366">
    <property type="entry name" value="MI"/>
    <property type="match status" value="4"/>
</dbReference>
<evidence type="ECO:0000256" key="6">
    <source>
        <dbReference type="ARBA" id="ARBA00023242"/>
    </source>
</evidence>
<evidence type="ECO:0000256" key="4">
    <source>
        <dbReference type="ARBA" id="ARBA00022737"/>
    </source>
</evidence>
<feature type="compositionally biased region" description="Low complexity" evidence="7">
    <location>
        <begin position="28"/>
        <end position="41"/>
    </location>
</feature>
<keyword evidence="5" id="KW-0810">Translation regulation</keyword>
<feature type="domain" description="MI" evidence="8">
    <location>
        <begin position="589"/>
        <end position="702"/>
    </location>
</feature>
<evidence type="ECO:0000313" key="9">
    <source>
        <dbReference type="EMBL" id="CAL1390532.1"/>
    </source>
</evidence>
<organism evidence="9 10">
    <name type="scientific">Linum trigynum</name>
    <dbReference type="NCBI Taxonomy" id="586398"/>
    <lineage>
        <taxon>Eukaryota</taxon>
        <taxon>Viridiplantae</taxon>
        <taxon>Streptophyta</taxon>
        <taxon>Embryophyta</taxon>
        <taxon>Tracheophyta</taxon>
        <taxon>Spermatophyta</taxon>
        <taxon>Magnoliopsida</taxon>
        <taxon>eudicotyledons</taxon>
        <taxon>Gunneridae</taxon>
        <taxon>Pentapetalae</taxon>
        <taxon>rosids</taxon>
        <taxon>fabids</taxon>
        <taxon>Malpighiales</taxon>
        <taxon>Linaceae</taxon>
        <taxon>Linum</taxon>
    </lineage>
</organism>
<dbReference type="InterPro" id="IPR016024">
    <property type="entry name" value="ARM-type_fold"/>
</dbReference>
<dbReference type="InterPro" id="IPR003891">
    <property type="entry name" value="Initiation_fac_eIF4g_MI"/>
</dbReference>
<proteinExistence type="inferred from homology"/>
<keyword evidence="6" id="KW-0539">Nucleus</keyword>
<comment type="similarity">
    <text evidence="2">Belongs to the PDCD4 family.</text>
</comment>
<feature type="domain" description="MI" evidence="8">
    <location>
        <begin position="128"/>
        <end position="249"/>
    </location>
</feature>
<dbReference type="EMBL" id="OZ034818">
    <property type="protein sequence ID" value="CAL1390532.1"/>
    <property type="molecule type" value="Genomic_DNA"/>
</dbReference>